<gene>
    <name evidence="1" type="ORF">AWB69_01205</name>
</gene>
<dbReference type="AlphaFoldDB" id="A0A158FIE0"/>
<evidence type="ECO:0000313" key="1">
    <source>
        <dbReference type="EMBL" id="SAL19441.1"/>
    </source>
</evidence>
<protein>
    <submittedName>
        <fullName evidence="1">Uncharacterized protein</fullName>
    </submittedName>
</protein>
<dbReference type="Proteomes" id="UP000054683">
    <property type="component" value="Unassembled WGS sequence"/>
</dbReference>
<evidence type="ECO:0000313" key="2">
    <source>
        <dbReference type="Proteomes" id="UP000054683"/>
    </source>
</evidence>
<sequence length="61" mass="7417">MKEWIRLGADWPFTMHGPKTYRQVLRDNVGRVNAEQTVYLKQSKRSGHLRKALCNRWIYRR</sequence>
<organism evidence="1 2">
    <name type="scientific">Caballeronia udeis</name>
    <dbReference type="NCBI Taxonomy" id="1232866"/>
    <lineage>
        <taxon>Bacteria</taxon>
        <taxon>Pseudomonadati</taxon>
        <taxon>Pseudomonadota</taxon>
        <taxon>Betaproteobacteria</taxon>
        <taxon>Burkholderiales</taxon>
        <taxon>Burkholderiaceae</taxon>
        <taxon>Caballeronia</taxon>
    </lineage>
</organism>
<dbReference type="EMBL" id="FCOK02000005">
    <property type="protein sequence ID" value="SAL19441.1"/>
    <property type="molecule type" value="Genomic_DNA"/>
</dbReference>
<accession>A0A158FIE0</accession>
<name>A0A158FIE0_9BURK</name>
<proteinExistence type="predicted"/>
<reference evidence="1 2" key="1">
    <citation type="submission" date="2016-01" db="EMBL/GenBank/DDBJ databases">
        <authorList>
            <person name="Oliw E.H."/>
        </authorList>
    </citation>
    <scope>NUCLEOTIDE SEQUENCE [LARGE SCALE GENOMIC DNA]</scope>
    <source>
        <strain evidence="1">LMG 27134</strain>
    </source>
</reference>